<proteinExistence type="predicted"/>
<keyword evidence="2" id="KW-1185">Reference proteome</keyword>
<dbReference type="Proteomes" id="UP000249819">
    <property type="component" value="Unassembled WGS sequence"/>
</dbReference>
<dbReference type="EMBL" id="QLMA01000005">
    <property type="protein sequence ID" value="RAJ80391.1"/>
    <property type="molecule type" value="Genomic_DNA"/>
</dbReference>
<accession>A0A327VWL0</accession>
<sequence>MKRPVSVPENAIYNETDKEWLFGATNENNQRIGPWKVWHIEGYLWGTIEYGDGTPPYPTLRFHPDGTISQKGEWYGGDKYLGPLRLIRSVHPTPEYFPPNNADNVWIAEFDYTDEFTFIAQRYFDIDNTAVSSDGDPLPTRPEKVPARAHFVRLPYSATNWIMGTVDTRTGDYIDEYFEWDLDGNPVVKRLYSNTGKVLEDYRYDSGALTSSYLYDKDDPTDYENTYYYSGMPTPVPKTRMVYRHKKKDVTNIYFDKTGQQLYAVRREELSPVHKRRYYNGKLLCEAHLSADDDQFPESVVYYSPGGYKCIDLTNNNDGTGTWRLYNAEGHVLRQFTVHENEDDHYELIRWDAFLPSWGSYDAKTTSTDWETVVKFFNQEYDELNAKQQLYSLEIPSYLQKELDSIDWETIDAYHSGGGAELPIGINGMLSEDNTVANIAFKMLWAEITQQGSVFESTYKTAVILAHMVPHYSHLSTVQIRLGRFLYSILDQYEIRDHEHLYKELTEAITPLEPTLLQWGINEDIDIAHMAQYILIYTGTEATEQYLLQEWHNTDYSSTRRGYALFSLADFYAIRDQSHQILSIFPPTFMQETDPFVRFVMAAQLVLLTHTAAREEWLAELLHALANQEALDEDYINMTPFIGNIDNIHEYILVVLGKSRPDILEKMIAPIIDELPNMYALKQVSYLRTILDLLFNDETSLDDITPIRKKALLAAADATAKNPGLVNLIEIFRAYNLPHEAYALRQLAEA</sequence>
<organism evidence="1 2">
    <name type="scientific">Chitinophaga dinghuensis</name>
    <dbReference type="NCBI Taxonomy" id="1539050"/>
    <lineage>
        <taxon>Bacteria</taxon>
        <taxon>Pseudomonadati</taxon>
        <taxon>Bacteroidota</taxon>
        <taxon>Chitinophagia</taxon>
        <taxon>Chitinophagales</taxon>
        <taxon>Chitinophagaceae</taxon>
        <taxon>Chitinophaga</taxon>
    </lineage>
</organism>
<dbReference type="OrthoDB" id="609121at2"/>
<protein>
    <submittedName>
        <fullName evidence="1">Uncharacterized protein</fullName>
    </submittedName>
</protein>
<dbReference type="RefSeq" id="WP_111593380.1">
    <property type="nucleotide sequence ID" value="NZ_QLMA01000005.1"/>
</dbReference>
<reference evidence="1 2" key="1">
    <citation type="submission" date="2018-06" db="EMBL/GenBank/DDBJ databases">
        <title>Genomic Encyclopedia of Archaeal and Bacterial Type Strains, Phase II (KMG-II): from individual species to whole genera.</title>
        <authorList>
            <person name="Goeker M."/>
        </authorList>
    </citation>
    <scope>NUCLEOTIDE SEQUENCE [LARGE SCALE GENOMIC DNA]</scope>
    <source>
        <strain evidence="1 2">DSM 29821</strain>
    </source>
</reference>
<name>A0A327VWL0_9BACT</name>
<dbReference type="AlphaFoldDB" id="A0A327VWL0"/>
<evidence type="ECO:0000313" key="1">
    <source>
        <dbReference type="EMBL" id="RAJ80391.1"/>
    </source>
</evidence>
<evidence type="ECO:0000313" key="2">
    <source>
        <dbReference type="Proteomes" id="UP000249819"/>
    </source>
</evidence>
<comment type="caution">
    <text evidence="1">The sequence shown here is derived from an EMBL/GenBank/DDBJ whole genome shotgun (WGS) entry which is preliminary data.</text>
</comment>
<gene>
    <name evidence="1" type="ORF">CLV59_105500</name>
</gene>